<dbReference type="PANTHER" id="PTHR42659:SF9">
    <property type="entry name" value="XANTHINE DEHYDROGENASE FAD-BINDING SUBUNIT XDHB-RELATED"/>
    <property type="match status" value="1"/>
</dbReference>
<name>A0A6P2CE94_9NOCA</name>
<dbReference type="PANTHER" id="PTHR42659">
    <property type="entry name" value="XANTHINE DEHYDROGENASE SUBUNIT C-RELATED"/>
    <property type="match status" value="1"/>
</dbReference>
<dbReference type="Gene3D" id="3.30.465.10">
    <property type="match status" value="1"/>
</dbReference>
<dbReference type="InterPro" id="IPR016169">
    <property type="entry name" value="FAD-bd_PCMH_sub2"/>
</dbReference>
<gene>
    <name evidence="2" type="ORF">DW322_01940</name>
</gene>
<dbReference type="InterPro" id="IPR051312">
    <property type="entry name" value="Diverse_Substr_Oxidored"/>
</dbReference>
<dbReference type="Proteomes" id="UP000471120">
    <property type="component" value="Unassembled WGS sequence"/>
</dbReference>
<dbReference type="GO" id="GO:0016491">
    <property type="term" value="F:oxidoreductase activity"/>
    <property type="evidence" value="ECO:0007669"/>
    <property type="project" value="InterPro"/>
</dbReference>
<protein>
    <submittedName>
        <fullName evidence="2">FAD-binding molybdopterin dehydrogenase</fullName>
    </submittedName>
</protein>
<accession>A0A6P2CE94</accession>
<dbReference type="GO" id="GO:0071949">
    <property type="term" value="F:FAD binding"/>
    <property type="evidence" value="ECO:0007669"/>
    <property type="project" value="InterPro"/>
</dbReference>
<dbReference type="AlphaFoldDB" id="A0A6P2CE94"/>
<sequence>MDLSFVDEVVLPRSRDDLPPPSPGTAFLAGGTWLYSQQQPDVTRVVDLTTLGWPALTVHDDALEIAATCTIDSLAHAEFPEHWTAVPLFRRCAESLVASWKIWRTATIGGNLALSLPAGAMTTAMCALGGELTVWTPDGGARTEAASTFVVGEGRNTLAPGEIVRSIRIGETALRGNVAVRKVAYTALGRSGALLVGRRGDDGVTLTVTAATVRPSVVHWQGVPTAAEVAAAIDAIPETDWLDDPHGEPAWRAHVTAVLAEEIRTELAGDAR</sequence>
<dbReference type="PROSITE" id="PS51387">
    <property type="entry name" value="FAD_PCMH"/>
    <property type="match status" value="1"/>
</dbReference>
<dbReference type="EMBL" id="QRCM01000001">
    <property type="protein sequence ID" value="TXG89228.1"/>
    <property type="molecule type" value="Genomic_DNA"/>
</dbReference>
<evidence type="ECO:0000259" key="1">
    <source>
        <dbReference type="PROSITE" id="PS51387"/>
    </source>
</evidence>
<proteinExistence type="predicted"/>
<dbReference type="InterPro" id="IPR016166">
    <property type="entry name" value="FAD-bd_PCMH"/>
</dbReference>
<reference evidence="2 3" key="1">
    <citation type="submission" date="2018-07" db="EMBL/GenBank/DDBJ databases">
        <title>Genome sequence of Rhodococcus rhodnii ATCC 35071 from Rhodnius prolixus.</title>
        <authorList>
            <person name="Patel V."/>
            <person name="Vogel K.J."/>
        </authorList>
    </citation>
    <scope>NUCLEOTIDE SEQUENCE [LARGE SCALE GENOMIC DNA]</scope>
    <source>
        <strain evidence="2 3">ATCC 35071</strain>
    </source>
</reference>
<feature type="domain" description="FAD-binding PCMH-type" evidence="1">
    <location>
        <begin position="2"/>
        <end position="174"/>
    </location>
</feature>
<dbReference type="Pfam" id="PF00941">
    <property type="entry name" value="FAD_binding_5"/>
    <property type="match status" value="1"/>
</dbReference>
<dbReference type="InterPro" id="IPR002346">
    <property type="entry name" value="Mopterin_DH_FAD-bd"/>
</dbReference>
<organism evidence="2 3">
    <name type="scientific">Rhodococcus rhodnii</name>
    <dbReference type="NCBI Taxonomy" id="38312"/>
    <lineage>
        <taxon>Bacteria</taxon>
        <taxon>Bacillati</taxon>
        <taxon>Actinomycetota</taxon>
        <taxon>Actinomycetes</taxon>
        <taxon>Mycobacteriales</taxon>
        <taxon>Nocardiaceae</taxon>
        <taxon>Rhodococcus</taxon>
    </lineage>
</organism>
<dbReference type="SUPFAM" id="SSF56176">
    <property type="entry name" value="FAD-binding/transporter-associated domain-like"/>
    <property type="match status" value="1"/>
</dbReference>
<dbReference type="InterPro" id="IPR036318">
    <property type="entry name" value="FAD-bd_PCMH-like_sf"/>
</dbReference>
<evidence type="ECO:0000313" key="3">
    <source>
        <dbReference type="Proteomes" id="UP000471120"/>
    </source>
</evidence>
<evidence type="ECO:0000313" key="2">
    <source>
        <dbReference type="EMBL" id="TXG89228.1"/>
    </source>
</evidence>
<dbReference type="RefSeq" id="WP_010839456.1">
    <property type="nucleotide sequence ID" value="NZ_QRCM01000001.1"/>
</dbReference>
<comment type="caution">
    <text evidence="2">The sequence shown here is derived from an EMBL/GenBank/DDBJ whole genome shotgun (WGS) entry which is preliminary data.</text>
</comment>